<keyword evidence="2" id="KW-0812">Transmembrane</keyword>
<organism evidence="3 4">
    <name type="scientific">Triparma strigata</name>
    <dbReference type="NCBI Taxonomy" id="1606541"/>
    <lineage>
        <taxon>Eukaryota</taxon>
        <taxon>Sar</taxon>
        <taxon>Stramenopiles</taxon>
        <taxon>Ochrophyta</taxon>
        <taxon>Bolidophyceae</taxon>
        <taxon>Parmales</taxon>
        <taxon>Triparmaceae</taxon>
        <taxon>Triparma</taxon>
    </lineage>
</organism>
<evidence type="ECO:0000313" key="4">
    <source>
        <dbReference type="Proteomes" id="UP001165085"/>
    </source>
</evidence>
<feature type="transmembrane region" description="Helical" evidence="2">
    <location>
        <begin position="610"/>
        <end position="637"/>
    </location>
</feature>
<dbReference type="Proteomes" id="UP001165085">
    <property type="component" value="Unassembled WGS sequence"/>
</dbReference>
<feature type="transmembrane region" description="Helical" evidence="2">
    <location>
        <begin position="581"/>
        <end position="598"/>
    </location>
</feature>
<gene>
    <name evidence="3" type="ORF">TrST_g9196</name>
</gene>
<dbReference type="OrthoDB" id="10437330at2759"/>
<dbReference type="EMBL" id="BRXY01000207">
    <property type="protein sequence ID" value="GMH77430.1"/>
    <property type="molecule type" value="Genomic_DNA"/>
</dbReference>
<feature type="region of interest" description="Disordered" evidence="1">
    <location>
        <begin position="384"/>
        <end position="411"/>
    </location>
</feature>
<evidence type="ECO:0000256" key="1">
    <source>
        <dbReference type="SAM" id="MobiDB-lite"/>
    </source>
</evidence>
<evidence type="ECO:0000256" key="2">
    <source>
        <dbReference type="SAM" id="Phobius"/>
    </source>
</evidence>
<keyword evidence="2" id="KW-1133">Transmembrane helix</keyword>
<evidence type="ECO:0000313" key="3">
    <source>
        <dbReference type="EMBL" id="GMH77430.1"/>
    </source>
</evidence>
<dbReference type="AlphaFoldDB" id="A0A9W7AWU4"/>
<accession>A0A9W7AWU4</accession>
<comment type="caution">
    <text evidence="3">The sequence shown here is derived from an EMBL/GenBank/DDBJ whole genome shotgun (WGS) entry which is preliminary data.</text>
</comment>
<sequence>MSNKRTAEDRAKHWDPRIDTAPENQISSSFRCLQAMVNMQIEMTSKNMTMEMDGDGAFAKLRLSFIAKIQWNSVHPTLAPLHKNDSDWKQDPAAFNKYHFPPCPEILKINGVQPNTKERAHLKKLQIDATEQNLVNPSRSVNKKSAMKALKYLLIAYLKKEEANIDDLEMDDFKDFKDEVKRMELTVDRYQLTQKYEFSIPTDFTSNLANYPYDQHTIKLNFMMSSSKVQAYDFDKYGVGEKVHLKWKGKDTVSTRKDEDDSFSDDSSSLTLSSVSSDSHMDLREIVQNEKIFEISEIKTGDDNIKDGSFTVKHCTSKEPLKLDGEEVIVDFKRKKGSNWEVKPEFEYNPDSKNEPKCSQFQILLSELVYESEMQMGLSQVLHNPDQQEGKAASGASSQKRLSLHTKASELSKEIKPEKDCFKKLKKKDSRNVYYRCIPKKYHSQAYNEVNENIAEFDISPFTLKIEEVIDKLPKQKKKEIGGNMVDFNKGDIEMEEDHFVEDNPLARQASISQFADGGKKKRRKINRKQEKYYENSFALSFTLVRLVHNGVFSILFPLWVMLTLEPFVYLFEGDSVNEPYAYLITLLLAITGHRQVMQVKLESFVRTTSADWLFLVTVGSILAQMAILAIYFHGGFNQSEHGHWLLADDVSRRRTAFFLHEGLILILITKSSWSMFKPLRLLRRPTKVSTILHGIKSNESLEEIRNLYEHGNLAGVDYKKYRELIGVKKYILLDKTTSSEDVIFSLFGGNDTLESKIEVKTFLSYNLKMTLSDEIPTDLFRIRCGEKMKKEVQEVFSGSNDMVKKMKDITDTDNEESQNISRVVYGVMFHSQPKAIALEMQFMKGDLKNVNKDLEVLKKGRMKSNYKKFYEQVLEEYGQDKVKRTKKNIKQFSTVRSLVGAAKKIINDYKDWRNIQGLLEAGKPQAQPRNTLTSADIDAGAKL</sequence>
<reference evidence="4" key="1">
    <citation type="journal article" date="2023" name="Commun. Biol.">
        <title>Genome analysis of Parmales, the sister group of diatoms, reveals the evolutionary specialization of diatoms from phago-mixotrophs to photoautotrophs.</title>
        <authorList>
            <person name="Ban H."/>
            <person name="Sato S."/>
            <person name="Yoshikawa S."/>
            <person name="Yamada K."/>
            <person name="Nakamura Y."/>
            <person name="Ichinomiya M."/>
            <person name="Sato N."/>
            <person name="Blanc-Mathieu R."/>
            <person name="Endo H."/>
            <person name="Kuwata A."/>
            <person name="Ogata H."/>
        </authorList>
    </citation>
    <scope>NUCLEOTIDE SEQUENCE [LARGE SCALE GENOMIC DNA]</scope>
    <source>
        <strain evidence="4">NIES 3701</strain>
    </source>
</reference>
<keyword evidence="4" id="KW-1185">Reference proteome</keyword>
<feature type="transmembrane region" description="Helical" evidence="2">
    <location>
        <begin position="657"/>
        <end position="677"/>
    </location>
</feature>
<protein>
    <submittedName>
        <fullName evidence="3">Uncharacterized protein</fullName>
    </submittedName>
</protein>
<proteinExistence type="predicted"/>
<name>A0A9W7AWU4_9STRA</name>
<keyword evidence="2" id="KW-0472">Membrane</keyword>